<evidence type="ECO:0000313" key="15">
    <source>
        <dbReference type="EMBL" id="GEQ77815.1"/>
    </source>
</evidence>
<dbReference type="InterPro" id="IPR016174">
    <property type="entry name" value="Di-haem_cyt_TM"/>
</dbReference>
<sequence length="174" mass="19106">MTRSDSYPRSLVLLHWLVFVAAALAVAAIELKGSFPKGAADRAQMTLWHESFGLSVLLLMTIRLVVRASVQVPPLPPGPRWMEISAHAMHWLLYLLMLGMPVLGVLALAWSGKPIDFFGASWTLPLTVDVPLGRSIKEIHEAGANLVFAAVGLHAVAALWHQFIVKDGLLLRMR</sequence>
<dbReference type="PANTHER" id="PTHR30529:SF3">
    <property type="entry name" value="CYTOCHROME B561 HOMOLOG 1"/>
    <property type="match status" value="1"/>
</dbReference>
<evidence type="ECO:0000256" key="9">
    <source>
        <dbReference type="ARBA" id="ARBA00022989"/>
    </source>
</evidence>
<keyword evidence="5" id="KW-0349">Heme</keyword>
<comment type="cofactor">
    <cofactor evidence="1">
        <name>heme b</name>
        <dbReference type="ChEBI" id="CHEBI:60344"/>
    </cofactor>
</comment>
<evidence type="ECO:0000256" key="7">
    <source>
        <dbReference type="ARBA" id="ARBA00022723"/>
    </source>
</evidence>
<keyword evidence="9 13" id="KW-1133">Transmembrane helix</keyword>
<organism evidence="15 16">
    <name type="scientific">Comamonas testosteroni</name>
    <name type="common">Pseudomonas testosteroni</name>
    <dbReference type="NCBI Taxonomy" id="285"/>
    <lineage>
        <taxon>Bacteria</taxon>
        <taxon>Pseudomonadati</taxon>
        <taxon>Pseudomonadota</taxon>
        <taxon>Betaproteobacteria</taxon>
        <taxon>Burkholderiales</taxon>
        <taxon>Comamonadaceae</taxon>
        <taxon>Comamonas</taxon>
    </lineage>
</organism>
<dbReference type="InterPro" id="IPR052168">
    <property type="entry name" value="Cytochrome_b561_oxidase"/>
</dbReference>
<feature type="transmembrane region" description="Helical" evidence="13">
    <location>
        <begin position="51"/>
        <end position="70"/>
    </location>
</feature>
<reference evidence="15 16" key="1">
    <citation type="journal article" date="2019" name="Microbiol. Resour. Announc.">
        <title>Draft Genome Sequence of Comamonas testosteroni TA441, a Bacterium That Has a Cryptic Phenol Degradation Gene Cluster.</title>
        <authorList>
            <person name="Arai H."/>
            <person name="Ishii M."/>
        </authorList>
    </citation>
    <scope>NUCLEOTIDE SEQUENCE [LARGE SCALE GENOMIC DNA]</scope>
    <source>
        <strain evidence="15 16">TA441</strain>
    </source>
</reference>
<dbReference type="GO" id="GO:0009055">
    <property type="term" value="F:electron transfer activity"/>
    <property type="evidence" value="ECO:0007669"/>
    <property type="project" value="InterPro"/>
</dbReference>
<evidence type="ECO:0000256" key="11">
    <source>
        <dbReference type="ARBA" id="ARBA00023136"/>
    </source>
</evidence>
<evidence type="ECO:0000256" key="8">
    <source>
        <dbReference type="ARBA" id="ARBA00022982"/>
    </source>
</evidence>
<comment type="similarity">
    <text evidence="12">Belongs to the cytochrome b561 family.</text>
</comment>
<dbReference type="GO" id="GO:0020037">
    <property type="term" value="F:heme binding"/>
    <property type="evidence" value="ECO:0007669"/>
    <property type="project" value="TreeGrafter"/>
</dbReference>
<dbReference type="PANTHER" id="PTHR30529">
    <property type="entry name" value="CYTOCHROME B561"/>
    <property type="match status" value="1"/>
</dbReference>
<evidence type="ECO:0000259" key="14">
    <source>
        <dbReference type="Pfam" id="PF01292"/>
    </source>
</evidence>
<gene>
    <name evidence="15" type="ORF">CTTA_4820</name>
</gene>
<keyword evidence="10" id="KW-0408">Iron</keyword>
<dbReference type="InterPro" id="IPR011577">
    <property type="entry name" value="Cyt_b561_bac/Ni-Hgenase"/>
</dbReference>
<feature type="transmembrane region" description="Helical" evidence="13">
    <location>
        <begin position="142"/>
        <end position="165"/>
    </location>
</feature>
<evidence type="ECO:0000256" key="12">
    <source>
        <dbReference type="ARBA" id="ARBA00037975"/>
    </source>
</evidence>
<accession>A0A5A7MM71</accession>
<evidence type="ECO:0000256" key="6">
    <source>
        <dbReference type="ARBA" id="ARBA00022692"/>
    </source>
</evidence>
<comment type="caution">
    <text evidence="15">The sequence shown here is derived from an EMBL/GenBank/DDBJ whole genome shotgun (WGS) entry which is preliminary data.</text>
</comment>
<dbReference type="SUPFAM" id="SSF81342">
    <property type="entry name" value="Transmembrane di-heme cytochromes"/>
    <property type="match status" value="1"/>
</dbReference>
<dbReference type="GO" id="GO:0046872">
    <property type="term" value="F:metal ion binding"/>
    <property type="evidence" value="ECO:0007669"/>
    <property type="project" value="UniProtKB-KW"/>
</dbReference>
<keyword evidence="3" id="KW-0813">Transport</keyword>
<name>A0A5A7MM71_COMTE</name>
<keyword evidence="8" id="KW-0249">Electron transport</keyword>
<dbReference type="RefSeq" id="WP_149357102.1">
    <property type="nucleotide sequence ID" value="NZ_BKBW01000019.1"/>
</dbReference>
<evidence type="ECO:0000256" key="5">
    <source>
        <dbReference type="ARBA" id="ARBA00022617"/>
    </source>
</evidence>
<dbReference type="EMBL" id="BKBW01000019">
    <property type="protein sequence ID" value="GEQ77815.1"/>
    <property type="molecule type" value="Genomic_DNA"/>
</dbReference>
<dbReference type="Pfam" id="PF01292">
    <property type="entry name" value="Ni_hydr_CYTB"/>
    <property type="match status" value="1"/>
</dbReference>
<dbReference type="AlphaFoldDB" id="A0A5A7MM71"/>
<evidence type="ECO:0000256" key="3">
    <source>
        <dbReference type="ARBA" id="ARBA00022448"/>
    </source>
</evidence>
<evidence type="ECO:0000256" key="4">
    <source>
        <dbReference type="ARBA" id="ARBA00022475"/>
    </source>
</evidence>
<evidence type="ECO:0000256" key="10">
    <source>
        <dbReference type="ARBA" id="ARBA00023004"/>
    </source>
</evidence>
<comment type="subcellular location">
    <subcellularLocation>
        <location evidence="2">Cell membrane</location>
        <topology evidence="2">Multi-pass membrane protein</topology>
    </subcellularLocation>
</comment>
<dbReference type="GO" id="GO:0005886">
    <property type="term" value="C:plasma membrane"/>
    <property type="evidence" value="ECO:0007669"/>
    <property type="project" value="UniProtKB-SubCell"/>
</dbReference>
<keyword evidence="6 13" id="KW-0812">Transmembrane</keyword>
<feature type="domain" description="Cytochrome b561 bacterial/Ni-hydrogenase" evidence="14">
    <location>
        <begin position="7"/>
        <end position="173"/>
    </location>
</feature>
<protein>
    <submittedName>
        <fullName evidence="15">Cytochrome b561</fullName>
    </submittedName>
</protein>
<evidence type="ECO:0000256" key="13">
    <source>
        <dbReference type="SAM" id="Phobius"/>
    </source>
</evidence>
<proteinExistence type="inferred from homology"/>
<evidence type="ECO:0000256" key="1">
    <source>
        <dbReference type="ARBA" id="ARBA00001970"/>
    </source>
</evidence>
<dbReference type="Proteomes" id="UP000323105">
    <property type="component" value="Unassembled WGS sequence"/>
</dbReference>
<feature type="transmembrane region" description="Helical" evidence="13">
    <location>
        <begin position="91"/>
        <end position="110"/>
    </location>
</feature>
<keyword evidence="11 13" id="KW-0472">Membrane</keyword>
<keyword evidence="7" id="KW-0479">Metal-binding</keyword>
<dbReference type="GO" id="GO:0022904">
    <property type="term" value="P:respiratory electron transport chain"/>
    <property type="evidence" value="ECO:0007669"/>
    <property type="project" value="InterPro"/>
</dbReference>
<keyword evidence="4" id="KW-1003">Cell membrane</keyword>
<evidence type="ECO:0000256" key="2">
    <source>
        <dbReference type="ARBA" id="ARBA00004651"/>
    </source>
</evidence>
<evidence type="ECO:0000313" key="16">
    <source>
        <dbReference type="Proteomes" id="UP000323105"/>
    </source>
</evidence>